<dbReference type="PROSITE" id="PS51441">
    <property type="entry name" value="CPCD_LIKE"/>
    <property type="match status" value="1"/>
</dbReference>
<dbReference type="SMART" id="SM01094">
    <property type="entry name" value="CpcD"/>
    <property type="match status" value="1"/>
</dbReference>
<keyword evidence="4" id="KW-0793">Thylakoid</keyword>
<evidence type="ECO:0000259" key="7">
    <source>
        <dbReference type="PROSITE" id="PS51441"/>
    </source>
</evidence>
<comment type="caution">
    <text evidence="8">The sequence shown here is derived from an EMBL/GenBank/DDBJ whole genome shotgun (WGS) entry which is preliminary data.</text>
</comment>
<evidence type="ECO:0000313" key="8">
    <source>
        <dbReference type="EMBL" id="MCJ2544656.1"/>
    </source>
</evidence>
<keyword evidence="9" id="KW-1185">Reference proteome</keyword>
<dbReference type="RefSeq" id="WP_244353481.1">
    <property type="nucleotide sequence ID" value="NZ_JAFIRA010000109.1"/>
</dbReference>
<evidence type="ECO:0000256" key="6">
    <source>
        <dbReference type="PROSITE-ProRule" id="PRU00771"/>
    </source>
</evidence>
<organism evidence="8 9">
    <name type="scientific">Thermostichus vulcanus str. 'Rupite'</name>
    <dbReference type="NCBI Taxonomy" id="2813851"/>
    <lineage>
        <taxon>Bacteria</taxon>
        <taxon>Bacillati</taxon>
        <taxon>Cyanobacteriota</taxon>
        <taxon>Cyanophyceae</taxon>
        <taxon>Thermostichales</taxon>
        <taxon>Thermostichaceae</taxon>
        <taxon>Thermostichus</taxon>
    </lineage>
</organism>
<protein>
    <submittedName>
        <fullName evidence="8">CpcD phycobilisome linker protein</fullName>
    </submittedName>
</protein>
<evidence type="ECO:0000256" key="2">
    <source>
        <dbReference type="ARBA" id="ARBA00022549"/>
    </source>
</evidence>
<evidence type="ECO:0000256" key="4">
    <source>
        <dbReference type="ARBA" id="ARBA00023078"/>
    </source>
</evidence>
<dbReference type="Pfam" id="PF01383">
    <property type="entry name" value="CpcD"/>
    <property type="match status" value="1"/>
</dbReference>
<comment type="subcellular location">
    <subcellularLocation>
        <location evidence="1">Cellular thylakoid membrane</location>
        <topology evidence="1">Peripheral membrane protein</topology>
        <orientation evidence="1">Cytoplasmic side</orientation>
    </subcellularLocation>
</comment>
<evidence type="ECO:0000256" key="5">
    <source>
        <dbReference type="ARBA" id="ARBA00023136"/>
    </source>
</evidence>
<name>A0ABT0CFU1_THEVL</name>
<keyword evidence="5" id="KW-0472">Membrane</keyword>
<evidence type="ECO:0000256" key="1">
    <source>
        <dbReference type="ARBA" id="ARBA00004445"/>
    </source>
</evidence>
<dbReference type="EMBL" id="JAFIRA010000109">
    <property type="protein sequence ID" value="MCJ2544656.1"/>
    <property type="molecule type" value="Genomic_DNA"/>
</dbReference>
<accession>A0ABT0CFU1</accession>
<keyword evidence="3 6" id="KW-0605">Phycobilisome</keyword>
<evidence type="ECO:0000313" key="9">
    <source>
        <dbReference type="Proteomes" id="UP000830835"/>
    </source>
</evidence>
<evidence type="ECO:0000256" key="3">
    <source>
        <dbReference type="ARBA" id="ARBA00022738"/>
    </source>
</evidence>
<proteinExistence type="predicted"/>
<gene>
    <name evidence="8" type="ORF">JX360_17415</name>
</gene>
<dbReference type="InterPro" id="IPR008213">
    <property type="entry name" value="CpcD-like_dom"/>
</dbReference>
<reference evidence="8" key="1">
    <citation type="submission" date="2021-02" db="EMBL/GenBank/DDBJ databases">
        <title>The CRISPR/cas machinery reduction and long-range gene transfer in the hot spring cyanobacterium Synechococcus.</title>
        <authorList>
            <person name="Dvorak P."/>
            <person name="Jahodarova E."/>
            <person name="Hasler P."/>
            <person name="Poulickova A."/>
        </authorList>
    </citation>
    <scope>NUCLEOTIDE SEQUENCE</scope>
    <source>
        <strain evidence="8">Rupite</strain>
    </source>
</reference>
<feature type="domain" description="CpcD-like" evidence="7">
    <location>
        <begin position="103"/>
        <end position="152"/>
    </location>
</feature>
<keyword evidence="2" id="KW-0042">Antenna complex</keyword>
<sequence length="159" mass="16907">MAKLLLGDQSFEVEPLADVPTDWPGIKVMSKGAKLQVPVGTVVKVESEDKNLAGSYKVAYCLAPAFPRTWRLLLERESAAPAPEAAATPAVASASSSDMPNADKTFTIKVSGVVGGGVRKSVLEYKVPFSRLSQEVKRITKMGGQILSISESNVLTTLD</sequence>
<dbReference type="Proteomes" id="UP000830835">
    <property type="component" value="Unassembled WGS sequence"/>
</dbReference>